<keyword evidence="1" id="KW-0234">DNA repair</keyword>
<dbReference type="Pfam" id="PF21530">
    <property type="entry name" value="Pif1_2B_dom"/>
    <property type="match status" value="1"/>
</dbReference>
<sequence>MYNNKDVLNEDIIIAMKNMLDNNNHYAHKFRMARDKLQSLIVSDLKLKLIYDRQSDGRLYNLPNTAEVVALIVGDEHTVWPEIQRKVRKSNLTPHDCPGVVLRIFKMKLNQLMNDLKRGHVFGPILGFIYTIEWQKRGLPHAHILIFLQPANKYPNPEDIDKIISAEIPNKYTDPELYQIISKHMIHGPCGLPNRSAPCMADGKCIRFFPKKFNEATIVDRDGFPVYRRTNDGRTVQKHGIELDNRFVVPYSPQLLLKYRTHLNVEWCNQSTSIKNLFKYINKGSDRITTSIVNVQNQNGRQHQVDDEIKQYLDCREACFAKGFLGSDQEFLGALREANTWGTPHFLRKLFVNLLFMNTMERPEYVWQQTWRWMTDDIVFNHKSQGYAANPHQNKLIYNEMAYDKEVLATEFNRCYHSMTDKKASIFDNIMCVVASQLGGVYFLYGYGGTGKTFMWKTLSSAVRSNGGIVLTVASSDIASLLLPGGRTTHSKFAIPVLATQNSTCNIHQESNLAELLQRTKLIIWDEAPMCHKFSFEALDKSLKDIMYNDRPFGGKFSDWLLDIGDGKVGQANNGHCEITIPYEFLIMDFEDPIQAIVDATYPYLLQNYNNADFLQKRAILASTKDVVDKINDYVLSLIPSDEKKYCSADSVDKSDELLNPTFGVLTPEFLNTLKTSGIPNHKLRIKIGTPIILLRNLDQANGLCNGTRLIVTKLGTNVVEAEEYEPGRRYRQNTSSFSSRLFLFSVSASSSRLCLSLQPYHHCALAILKNNSNLQHSEIKEIVAGSASEGFSIPACVTTTGTSLIIRQMTTPPSSPPPPPSDAASHSPFTLKRTRKATYLRSLATRVVGVERPLVHVDPETENVDGPHRKKLRTYLGIVARDNVDVTYENLKQVPTAQKDLIWEDIQMQSEGLALPPKPEVGPSAARVNTKESYVDPSRNDPYMSDLEKCGLAVGLTKPIDRPDHDADDPLYLMTLTIPQLFLKSLQVMWDTTMFVVFNDNFPLYIKHEDMSEITHGGQCLSISVIQLWILHMTEISLRAGNANVYGFLEPRSIQRSVQSQFESESYIKNWMQNSKRGVYLGAYLNGALKEFDDTPQSKSKVAARWIAVRYFNDAKPLKLERLKALLTTDTSPAHVDSTSTNPFCFVTIRRPNGCPVQAYSEKFSSTIPGEFEDLANWIIGLPPPFLLSCFISVLAPEIRSEPPLVIKRLTSDEIASHHEHDLCLNCDERYHRGHHYASRVFLFITEDEDTSGPNIESADSSTDPPKPPDPHPAQISLNSLTGHLAPEALRLVGLIIDHSVVLLLDGGSTHNFAQHQLVAQLGLPCRATSPLRVMVGNDQNLECTTISFNKFFSIVPLYGTIMATYKLQSIAFALCSTAKPSAIC</sequence>
<dbReference type="Pfam" id="PF05970">
    <property type="entry name" value="PIF1"/>
    <property type="match status" value="1"/>
</dbReference>
<evidence type="ECO:0000256" key="1">
    <source>
        <dbReference type="RuleBase" id="RU363044"/>
    </source>
</evidence>
<keyword evidence="1" id="KW-0547">Nucleotide-binding</keyword>
<comment type="similarity">
    <text evidence="1">Belongs to the helicase family.</text>
</comment>
<dbReference type="GO" id="GO:0005524">
    <property type="term" value="F:ATP binding"/>
    <property type="evidence" value="ECO:0007669"/>
    <property type="project" value="UniProtKB-KW"/>
</dbReference>
<keyword evidence="1" id="KW-0378">Hydrolase</keyword>
<dbReference type="SUPFAM" id="SSF52540">
    <property type="entry name" value="P-loop containing nucleoside triphosphate hydrolases"/>
    <property type="match status" value="2"/>
</dbReference>
<evidence type="ECO:0000313" key="6">
    <source>
        <dbReference type="EMBL" id="RZB42072.1"/>
    </source>
</evidence>
<comment type="cofactor">
    <cofactor evidence="1">
        <name>Mg(2+)</name>
        <dbReference type="ChEBI" id="CHEBI:18420"/>
    </cofactor>
</comment>
<dbReference type="PANTHER" id="PTHR10492:SF78">
    <property type="entry name" value="ATP-DEPENDENT DNA HELICASE"/>
    <property type="match status" value="1"/>
</dbReference>
<dbReference type="GO" id="GO:0043139">
    <property type="term" value="F:5'-3' DNA helicase activity"/>
    <property type="evidence" value="ECO:0007669"/>
    <property type="project" value="UniProtKB-EC"/>
</dbReference>
<reference evidence="6 7" key="1">
    <citation type="submission" date="2018-09" db="EMBL/GenBank/DDBJ databases">
        <title>A high-quality reference genome of wild soybean provides a powerful tool to mine soybean genomes.</title>
        <authorList>
            <person name="Xie M."/>
            <person name="Chung C.Y.L."/>
            <person name="Li M.-W."/>
            <person name="Wong F.-L."/>
            <person name="Chan T.-F."/>
            <person name="Lam H.-M."/>
        </authorList>
    </citation>
    <scope>NUCLEOTIDE SEQUENCE [LARGE SCALE GENOMIC DNA]</scope>
    <source>
        <strain evidence="7">cv. W05</strain>
        <tissue evidence="6">Hypocotyl of etiolated seedlings</tissue>
    </source>
</reference>
<keyword evidence="1" id="KW-0233">DNA recombination</keyword>
<name>A0A445EZT1_GLYSO</name>
<evidence type="ECO:0000259" key="3">
    <source>
        <dbReference type="Pfam" id="PF05970"/>
    </source>
</evidence>
<keyword evidence="7" id="KW-1185">Reference proteome</keyword>
<accession>A0A445EZT1</accession>
<dbReference type="InterPro" id="IPR027417">
    <property type="entry name" value="P-loop_NTPase"/>
</dbReference>
<feature type="region of interest" description="Disordered" evidence="2">
    <location>
        <begin position="809"/>
        <end position="829"/>
    </location>
</feature>
<dbReference type="Gene3D" id="3.40.50.300">
    <property type="entry name" value="P-loop containing nucleotide triphosphate hydrolases"/>
    <property type="match status" value="1"/>
</dbReference>
<feature type="domain" description="Helitron helicase-like" evidence="4">
    <location>
        <begin position="79"/>
        <end position="146"/>
    </location>
</feature>
<gene>
    <name evidence="6" type="ORF">D0Y65_052877</name>
</gene>
<dbReference type="InterPro" id="IPR025476">
    <property type="entry name" value="Helitron_helicase-like"/>
</dbReference>
<keyword evidence="1" id="KW-0067">ATP-binding</keyword>
<feature type="domain" description="DNA helicase Pif1-like 2B" evidence="5">
    <location>
        <begin position="669"/>
        <end position="715"/>
    </location>
</feature>
<feature type="domain" description="DNA helicase Pif1-like DEAD-box helicase" evidence="3">
    <location>
        <begin position="419"/>
        <end position="556"/>
    </location>
</feature>
<feature type="region of interest" description="Disordered" evidence="2">
    <location>
        <begin position="1253"/>
        <end position="1278"/>
    </location>
</feature>
<dbReference type="InterPro" id="IPR049163">
    <property type="entry name" value="Pif1-like_2B_dom"/>
</dbReference>
<evidence type="ECO:0000259" key="4">
    <source>
        <dbReference type="Pfam" id="PF14214"/>
    </source>
</evidence>
<dbReference type="GO" id="GO:0000723">
    <property type="term" value="P:telomere maintenance"/>
    <property type="evidence" value="ECO:0007669"/>
    <property type="project" value="InterPro"/>
</dbReference>
<dbReference type="PANTHER" id="PTHR10492">
    <property type="match status" value="1"/>
</dbReference>
<dbReference type="InterPro" id="IPR010285">
    <property type="entry name" value="DNA_helicase_pif1-like_DEAD"/>
</dbReference>
<dbReference type="GO" id="GO:0006310">
    <property type="term" value="P:DNA recombination"/>
    <property type="evidence" value="ECO:0007669"/>
    <property type="project" value="UniProtKB-KW"/>
</dbReference>
<evidence type="ECO:0000313" key="7">
    <source>
        <dbReference type="Proteomes" id="UP000289340"/>
    </source>
</evidence>
<organism evidence="6 7">
    <name type="scientific">Glycine soja</name>
    <name type="common">Wild soybean</name>
    <dbReference type="NCBI Taxonomy" id="3848"/>
    <lineage>
        <taxon>Eukaryota</taxon>
        <taxon>Viridiplantae</taxon>
        <taxon>Streptophyta</taxon>
        <taxon>Embryophyta</taxon>
        <taxon>Tracheophyta</taxon>
        <taxon>Spermatophyta</taxon>
        <taxon>Magnoliopsida</taxon>
        <taxon>eudicotyledons</taxon>
        <taxon>Gunneridae</taxon>
        <taxon>Pentapetalae</taxon>
        <taxon>rosids</taxon>
        <taxon>fabids</taxon>
        <taxon>Fabales</taxon>
        <taxon>Fabaceae</taxon>
        <taxon>Papilionoideae</taxon>
        <taxon>50 kb inversion clade</taxon>
        <taxon>NPAAA clade</taxon>
        <taxon>indigoferoid/millettioid clade</taxon>
        <taxon>Phaseoleae</taxon>
        <taxon>Glycine</taxon>
        <taxon>Glycine subgen. Soja</taxon>
    </lineage>
</organism>
<proteinExistence type="inferred from homology"/>
<evidence type="ECO:0000256" key="2">
    <source>
        <dbReference type="SAM" id="MobiDB-lite"/>
    </source>
</evidence>
<dbReference type="Pfam" id="PF14214">
    <property type="entry name" value="Helitron_like_N"/>
    <property type="match status" value="1"/>
</dbReference>
<keyword evidence="1" id="KW-0227">DNA damage</keyword>
<keyword evidence="1" id="KW-0347">Helicase</keyword>
<dbReference type="GO" id="GO:0006281">
    <property type="term" value="P:DNA repair"/>
    <property type="evidence" value="ECO:0007669"/>
    <property type="project" value="UniProtKB-KW"/>
</dbReference>
<dbReference type="GO" id="GO:0016887">
    <property type="term" value="F:ATP hydrolysis activity"/>
    <property type="evidence" value="ECO:0007669"/>
    <property type="project" value="RHEA"/>
</dbReference>
<comment type="catalytic activity">
    <reaction evidence="1">
        <text>ATP + H2O = ADP + phosphate + H(+)</text>
        <dbReference type="Rhea" id="RHEA:13065"/>
        <dbReference type="ChEBI" id="CHEBI:15377"/>
        <dbReference type="ChEBI" id="CHEBI:15378"/>
        <dbReference type="ChEBI" id="CHEBI:30616"/>
        <dbReference type="ChEBI" id="CHEBI:43474"/>
        <dbReference type="ChEBI" id="CHEBI:456216"/>
        <dbReference type="EC" id="5.6.2.3"/>
    </reaction>
</comment>
<dbReference type="CDD" id="cd00303">
    <property type="entry name" value="retropepsin_like"/>
    <property type="match status" value="1"/>
</dbReference>
<dbReference type="EC" id="5.6.2.3" evidence="1"/>
<protein>
    <recommendedName>
        <fullName evidence="1">ATP-dependent DNA helicase</fullName>
        <ecNumber evidence="1">5.6.2.3</ecNumber>
    </recommendedName>
</protein>
<dbReference type="EMBL" id="QZWG01000020">
    <property type="protein sequence ID" value="RZB42072.1"/>
    <property type="molecule type" value="Genomic_DNA"/>
</dbReference>
<evidence type="ECO:0000259" key="5">
    <source>
        <dbReference type="Pfam" id="PF21530"/>
    </source>
</evidence>
<dbReference type="Proteomes" id="UP000289340">
    <property type="component" value="Chromosome 20"/>
</dbReference>
<comment type="caution">
    <text evidence="6">The sequence shown here is derived from an EMBL/GenBank/DDBJ whole genome shotgun (WGS) entry which is preliminary data.</text>
</comment>